<evidence type="ECO:0000256" key="6">
    <source>
        <dbReference type="PIRSR" id="PIRSR000241-2"/>
    </source>
</evidence>
<protein>
    <recommendedName>
        <fullName evidence="5 7">Uricase</fullName>
        <ecNumber evidence="5 7">1.7.3.3</ecNumber>
    </recommendedName>
    <alternativeName>
        <fullName evidence="5">Urate oxidase</fullName>
    </alternativeName>
</protein>
<dbReference type="GO" id="GO:0006145">
    <property type="term" value="P:purine nucleobase catabolic process"/>
    <property type="evidence" value="ECO:0007669"/>
    <property type="project" value="TreeGrafter"/>
</dbReference>
<evidence type="ECO:0000256" key="5">
    <source>
        <dbReference type="PIRNR" id="PIRNR000241"/>
    </source>
</evidence>
<feature type="binding site" evidence="6">
    <location>
        <position position="75"/>
    </location>
    <ligand>
        <name>O2</name>
        <dbReference type="ChEBI" id="CHEBI:15379"/>
    </ligand>
</feature>
<dbReference type="GO" id="GO:0019628">
    <property type="term" value="P:urate catabolic process"/>
    <property type="evidence" value="ECO:0007669"/>
    <property type="project" value="UniProtKB-UniPathway"/>
</dbReference>
<accession>A0A2P6MLL8</accession>
<gene>
    <name evidence="8" type="primary">pucL</name>
    <name evidence="8" type="ORF">C6I21_01035</name>
</gene>
<dbReference type="InterPro" id="IPR002042">
    <property type="entry name" value="Uricase"/>
</dbReference>
<feature type="binding site" evidence="6">
    <location>
        <position position="76"/>
    </location>
    <ligand>
        <name>5-hydroxyisourate</name>
        <dbReference type="ChEBI" id="CHEBI:18072"/>
    </ligand>
</feature>
<comment type="pathway">
    <text evidence="1 5">Purine metabolism; urate degradation; (S)-allantoin from urate: step 1/3.</text>
</comment>
<comment type="catalytic activity">
    <reaction evidence="5 7">
        <text>urate + O2 + H2O = 5-hydroxyisourate + H2O2</text>
        <dbReference type="Rhea" id="RHEA:21368"/>
        <dbReference type="ChEBI" id="CHEBI:15377"/>
        <dbReference type="ChEBI" id="CHEBI:15379"/>
        <dbReference type="ChEBI" id="CHEBI:16240"/>
        <dbReference type="ChEBI" id="CHEBI:17775"/>
        <dbReference type="ChEBI" id="CHEBI:18072"/>
        <dbReference type="EC" id="1.7.3.3"/>
    </reaction>
</comment>
<dbReference type="Proteomes" id="UP000243650">
    <property type="component" value="Unassembled WGS sequence"/>
</dbReference>
<name>A0A2P6MLL8_ALKUR</name>
<dbReference type="UniPathway" id="UPA00394">
    <property type="reaction ID" value="UER00650"/>
</dbReference>
<feature type="binding site" evidence="6">
    <location>
        <position position="244"/>
    </location>
    <ligand>
        <name>5-hydroxyisourate</name>
        <dbReference type="ChEBI" id="CHEBI:18072"/>
    </ligand>
</feature>
<dbReference type="RefSeq" id="WP_105957559.1">
    <property type="nucleotide sequence ID" value="NZ_PVNS01000001.1"/>
</dbReference>
<keyword evidence="4 5" id="KW-0560">Oxidoreductase</keyword>
<dbReference type="EMBL" id="PVNS01000001">
    <property type="protein sequence ID" value="PRO67174.1"/>
    <property type="molecule type" value="Genomic_DNA"/>
</dbReference>
<feature type="binding site" evidence="6">
    <location>
        <position position="270"/>
    </location>
    <ligand>
        <name>O2</name>
        <dbReference type="ChEBI" id="CHEBI:15379"/>
    </ligand>
</feature>
<feature type="binding site" evidence="6">
    <location>
        <position position="75"/>
    </location>
    <ligand>
        <name>5-hydroxyisourate</name>
        <dbReference type="ChEBI" id="CHEBI:18072"/>
    </ligand>
</feature>
<feature type="binding site" evidence="6">
    <location>
        <position position="199"/>
    </location>
    <ligand>
        <name>5-hydroxyisourate</name>
        <dbReference type="ChEBI" id="CHEBI:18072"/>
    </ligand>
</feature>
<dbReference type="SUPFAM" id="SSF55620">
    <property type="entry name" value="Tetrahydrobiopterin biosynthesis enzymes-like"/>
    <property type="match status" value="2"/>
</dbReference>
<comment type="similarity">
    <text evidence="2 5 7">Belongs to the uricase family.</text>
</comment>
<keyword evidence="9" id="KW-1185">Reference proteome</keyword>
<dbReference type="NCBIfam" id="TIGR03383">
    <property type="entry name" value="urate_oxi"/>
    <property type="match status" value="1"/>
</dbReference>
<dbReference type="PIRSF" id="PIRSF000241">
    <property type="entry name" value="Urate_oxidase"/>
    <property type="match status" value="1"/>
</dbReference>
<evidence type="ECO:0000256" key="7">
    <source>
        <dbReference type="RuleBase" id="RU004455"/>
    </source>
</evidence>
<feature type="binding site" evidence="6">
    <location>
        <position position="270"/>
    </location>
    <ligand>
        <name>5-hydroxyisourate</name>
        <dbReference type="ChEBI" id="CHEBI:18072"/>
    </ligand>
</feature>
<dbReference type="PANTHER" id="PTHR42874:SF1">
    <property type="entry name" value="URICASE"/>
    <property type="match status" value="1"/>
</dbReference>
<feature type="binding site" evidence="6">
    <location>
        <position position="76"/>
    </location>
    <ligand>
        <name>urate</name>
        <dbReference type="ChEBI" id="CHEBI:17775"/>
    </ligand>
</feature>
<dbReference type="Gene3D" id="3.10.270.10">
    <property type="entry name" value="Urate Oxidase"/>
    <property type="match status" value="1"/>
</dbReference>
<comment type="function">
    <text evidence="5 7">Catalyzes the oxidation of uric acid to 5-hydroxyisourate, which is further processed to form (S)-allantoin.</text>
</comment>
<organism evidence="8 9">
    <name type="scientific">Alkalicoccus urumqiensis</name>
    <name type="common">Bacillus urumqiensis</name>
    <dbReference type="NCBI Taxonomy" id="1548213"/>
    <lineage>
        <taxon>Bacteria</taxon>
        <taxon>Bacillati</taxon>
        <taxon>Bacillota</taxon>
        <taxon>Bacilli</taxon>
        <taxon>Bacillales</taxon>
        <taxon>Bacillaceae</taxon>
        <taxon>Alkalicoccus</taxon>
    </lineage>
</organism>
<dbReference type="AlphaFoldDB" id="A0A2P6MLL8"/>
<keyword evidence="3 5" id="KW-0659">Purine metabolism</keyword>
<evidence type="ECO:0000256" key="3">
    <source>
        <dbReference type="ARBA" id="ARBA00022631"/>
    </source>
</evidence>
<reference evidence="8 9" key="1">
    <citation type="submission" date="2018-03" db="EMBL/GenBank/DDBJ databases">
        <title>Bacillus urumqiensis sp. nov., a moderately haloalkaliphilic bacterium isolated from a salt lake.</title>
        <authorList>
            <person name="Zhao B."/>
            <person name="Liao Z."/>
        </authorList>
    </citation>
    <scope>NUCLEOTIDE SEQUENCE [LARGE SCALE GENOMIC DNA]</scope>
    <source>
        <strain evidence="8 9">BZ-SZ-XJ18</strain>
    </source>
</reference>
<feature type="binding site" evidence="6">
    <location>
        <position position="182"/>
    </location>
    <ligand>
        <name>urate</name>
        <dbReference type="ChEBI" id="CHEBI:17775"/>
    </ligand>
</feature>
<feature type="binding site" evidence="6">
    <location>
        <position position="270"/>
    </location>
    <ligand>
        <name>urate</name>
        <dbReference type="ChEBI" id="CHEBI:17775"/>
    </ligand>
</feature>
<feature type="binding site" evidence="6">
    <location>
        <position position="75"/>
    </location>
    <ligand>
        <name>urate</name>
        <dbReference type="ChEBI" id="CHEBI:17775"/>
    </ligand>
</feature>
<feature type="binding site" evidence="6">
    <location>
        <position position="244"/>
    </location>
    <ligand>
        <name>urate</name>
        <dbReference type="ChEBI" id="CHEBI:17775"/>
    </ligand>
</feature>
<feature type="binding site" evidence="6">
    <location>
        <position position="199"/>
    </location>
    <ligand>
        <name>urate</name>
        <dbReference type="ChEBI" id="CHEBI:17775"/>
    </ligand>
</feature>
<proteinExistence type="inferred from homology"/>
<dbReference type="GO" id="GO:0004846">
    <property type="term" value="F:urate oxidase activity"/>
    <property type="evidence" value="ECO:0007669"/>
    <property type="project" value="UniProtKB-EC"/>
</dbReference>
<dbReference type="PANTHER" id="PTHR42874">
    <property type="entry name" value="URICASE"/>
    <property type="match status" value="1"/>
</dbReference>
<comment type="caution">
    <text evidence="8">The sequence shown here is derived from an EMBL/GenBank/DDBJ whole genome shotgun (WGS) entry which is preliminary data.</text>
</comment>
<feature type="binding site" evidence="6">
    <location>
        <position position="182"/>
    </location>
    <ligand>
        <name>5-hydroxyisourate</name>
        <dbReference type="ChEBI" id="CHEBI:18072"/>
    </ligand>
</feature>
<evidence type="ECO:0000313" key="9">
    <source>
        <dbReference type="Proteomes" id="UP000243650"/>
    </source>
</evidence>
<evidence type="ECO:0000313" key="8">
    <source>
        <dbReference type="EMBL" id="PRO67174.1"/>
    </source>
</evidence>
<evidence type="ECO:0000256" key="4">
    <source>
        <dbReference type="ARBA" id="ARBA00023002"/>
    </source>
</evidence>
<dbReference type="EC" id="1.7.3.3" evidence="5 7"/>
<sequence length="315" mass="35260">MMKTAARTARTMHYGKGDVFVYRTYAPKLTVPPIPESSFTGRTNTIFAIDANVALEGEAFLPSFTDGDNSMVVATDSMKNFMLHQAGECEKATMEGYFLHTGRAFLSAYSHIEGVTLGGRQKLFREVEAGGEPSDVVFEEGLLGRPYAEVKLGRDAEGGAVIEDFCGGITDLHLIKVKGSSFAGFIRDEYTTLPETSDRPLYIYLDIFWRYENPEDAEKAYVPAEQVQGIAQTVFHEKHSPSIQKLIYDIGCRTLERFPQLKEVSFTSNNRTWETIRESVADAGEGQVFTEPRPPYGYQGFTVLREDVEASRHER</sequence>
<dbReference type="Pfam" id="PF01014">
    <property type="entry name" value="Uricase"/>
    <property type="match status" value="2"/>
</dbReference>
<evidence type="ECO:0000256" key="1">
    <source>
        <dbReference type="ARBA" id="ARBA00004831"/>
    </source>
</evidence>
<dbReference type="OrthoDB" id="9809009at2"/>
<evidence type="ECO:0000256" key="2">
    <source>
        <dbReference type="ARBA" id="ARBA00009760"/>
    </source>
</evidence>
<dbReference type="PRINTS" id="PR00093">
    <property type="entry name" value="URICASE"/>
</dbReference>